<dbReference type="SUPFAM" id="SSF46689">
    <property type="entry name" value="Homeodomain-like"/>
    <property type="match status" value="1"/>
</dbReference>
<evidence type="ECO:0000256" key="1">
    <source>
        <dbReference type="ARBA" id="ARBA00023015"/>
    </source>
</evidence>
<evidence type="ECO:0000313" key="7">
    <source>
        <dbReference type="Proteomes" id="UP000241362"/>
    </source>
</evidence>
<protein>
    <submittedName>
        <fullName evidence="6">TetR/AcrR family transcriptional regulator</fullName>
    </submittedName>
</protein>
<evidence type="ECO:0000256" key="2">
    <source>
        <dbReference type="ARBA" id="ARBA00023125"/>
    </source>
</evidence>
<evidence type="ECO:0000259" key="5">
    <source>
        <dbReference type="PROSITE" id="PS50977"/>
    </source>
</evidence>
<dbReference type="Gene3D" id="1.10.10.60">
    <property type="entry name" value="Homeodomain-like"/>
    <property type="match status" value="1"/>
</dbReference>
<dbReference type="GO" id="GO:0003700">
    <property type="term" value="F:DNA-binding transcription factor activity"/>
    <property type="evidence" value="ECO:0007669"/>
    <property type="project" value="TreeGrafter"/>
</dbReference>
<dbReference type="RefSeq" id="WP_107671523.1">
    <property type="nucleotide sequence ID" value="NZ_PZKE01000001.1"/>
</dbReference>
<dbReference type="PANTHER" id="PTHR30055">
    <property type="entry name" value="HTH-TYPE TRANSCRIPTIONAL REGULATOR RUTR"/>
    <property type="match status" value="1"/>
</dbReference>
<dbReference type="FunFam" id="1.10.10.60:FF:000141">
    <property type="entry name" value="TetR family transcriptional regulator"/>
    <property type="match status" value="1"/>
</dbReference>
<dbReference type="Pfam" id="PF14246">
    <property type="entry name" value="TetR_C_7"/>
    <property type="match status" value="1"/>
</dbReference>
<accession>A0A2T4JEX4</accession>
<feature type="domain" description="HTH tetR-type" evidence="5">
    <location>
        <begin position="9"/>
        <end position="69"/>
    </location>
</feature>
<keyword evidence="3" id="KW-0804">Transcription</keyword>
<dbReference type="InterPro" id="IPR050109">
    <property type="entry name" value="HTH-type_TetR-like_transc_reg"/>
</dbReference>
<dbReference type="InterPro" id="IPR039536">
    <property type="entry name" value="TetR_C_Proteobacteria"/>
</dbReference>
<dbReference type="SUPFAM" id="SSF48498">
    <property type="entry name" value="Tetracyclin repressor-like, C-terminal domain"/>
    <property type="match status" value="1"/>
</dbReference>
<comment type="caution">
    <text evidence="6">The sequence shown here is derived from an EMBL/GenBank/DDBJ whole genome shotgun (WGS) entry which is preliminary data.</text>
</comment>
<reference evidence="6 7" key="1">
    <citation type="submission" date="2018-03" db="EMBL/GenBank/DDBJ databases">
        <title>Rhodobacter blasticus.</title>
        <authorList>
            <person name="Meyer T.E."/>
            <person name="Miller S."/>
            <person name="Lodha T."/>
            <person name="Gandham S."/>
            <person name="Chintalapati S."/>
            <person name="Chintalapati V.R."/>
        </authorList>
    </citation>
    <scope>NUCLEOTIDE SEQUENCE [LARGE SCALE GENOMIC DNA]</scope>
    <source>
        <strain evidence="6 7">DSM 2131</strain>
    </source>
</reference>
<dbReference type="PROSITE" id="PS01081">
    <property type="entry name" value="HTH_TETR_1"/>
    <property type="match status" value="1"/>
</dbReference>
<dbReference type="PROSITE" id="PS50977">
    <property type="entry name" value="HTH_TETR_2"/>
    <property type="match status" value="1"/>
</dbReference>
<name>A0A2T4JEX4_FUSBL</name>
<evidence type="ECO:0000313" key="6">
    <source>
        <dbReference type="EMBL" id="PTE16358.1"/>
    </source>
</evidence>
<dbReference type="EMBL" id="PZKE01000001">
    <property type="protein sequence ID" value="PTE16358.1"/>
    <property type="molecule type" value="Genomic_DNA"/>
</dbReference>
<sequence length="205" mass="22834">MAETEIRKGRKFDQVLEGARRVFVRDGYDGASVDDIAREAGVSKATLYSYFPDKNVLFREICATECRRQTEAAEAEIDMSAPVEDLLLFAGRRIVGFFLSDLGRASFRLVASEGGRFPDLARDFWQNGPGLAQDRLAHHLRRLADAGRLSIDNADLAAEQFTYLSKAHISDRLLFGMEDSITAESVEASLRGAVRMFMACYGVPR</sequence>
<keyword evidence="1" id="KW-0805">Transcription regulation</keyword>
<feature type="DNA-binding region" description="H-T-H motif" evidence="4">
    <location>
        <begin position="32"/>
        <end position="51"/>
    </location>
</feature>
<evidence type="ECO:0000256" key="4">
    <source>
        <dbReference type="PROSITE-ProRule" id="PRU00335"/>
    </source>
</evidence>
<dbReference type="GO" id="GO:0000976">
    <property type="term" value="F:transcription cis-regulatory region binding"/>
    <property type="evidence" value="ECO:0007669"/>
    <property type="project" value="TreeGrafter"/>
</dbReference>
<dbReference type="PRINTS" id="PR00455">
    <property type="entry name" value="HTHTETR"/>
</dbReference>
<dbReference type="InterPro" id="IPR036271">
    <property type="entry name" value="Tet_transcr_reg_TetR-rel_C_sf"/>
</dbReference>
<proteinExistence type="predicted"/>
<dbReference type="Gene3D" id="1.10.357.10">
    <property type="entry name" value="Tetracycline Repressor, domain 2"/>
    <property type="match status" value="1"/>
</dbReference>
<dbReference type="AlphaFoldDB" id="A0A2T4JEX4"/>
<dbReference type="InterPro" id="IPR023772">
    <property type="entry name" value="DNA-bd_HTH_TetR-type_CS"/>
</dbReference>
<keyword evidence="7" id="KW-1185">Reference proteome</keyword>
<dbReference type="InterPro" id="IPR009057">
    <property type="entry name" value="Homeodomain-like_sf"/>
</dbReference>
<dbReference type="PANTHER" id="PTHR30055:SF146">
    <property type="entry name" value="HTH-TYPE TRANSCRIPTIONAL DUAL REGULATOR CECR"/>
    <property type="match status" value="1"/>
</dbReference>
<dbReference type="Pfam" id="PF00440">
    <property type="entry name" value="TetR_N"/>
    <property type="match status" value="1"/>
</dbReference>
<dbReference type="Proteomes" id="UP000241362">
    <property type="component" value="Unassembled WGS sequence"/>
</dbReference>
<evidence type="ECO:0000256" key="3">
    <source>
        <dbReference type="ARBA" id="ARBA00023163"/>
    </source>
</evidence>
<keyword evidence="2 4" id="KW-0238">DNA-binding</keyword>
<gene>
    <name evidence="6" type="ORF">C5F44_00405</name>
</gene>
<organism evidence="6 7">
    <name type="scientific">Fuscovulum blasticum DSM 2131</name>
    <dbReference type="NCBI Taxonomy" id="1188250"/>
    <lineage>
        <taxon>Bacteria</taxon>
        <taxon>Pseudomonadati</taxon>
        <taxon>Pseudomonadota</taxon>
        <taxon>Alphaproteobacteria</taxon>
        <taxon>Rhodobacterales</taxon>
        <taxon>Paracoccaceae</taxon>
        <taxon>Pseudogemmobacter</taxon>
    </lineage>
</organism>
<dbReference type="InterPro" id="IPR001647">
    <property type="entry name" value="HTH_TetR"/>
</dbReference>